<organism evidence="10 11">
    <name type="scientific">Candidatus Ornithobacterium hominis</name>
    <dbReference type="NCBI Taxonomy" id="2497989"/>
    <lineage>
        <taxon>Bacteria</taxon>
        <taxon>Pseudomonadati</taxon>
        <taxon>Bacteroidota</taxon>
        <taxon>Flavobacteriia</taxon>
        <taxon>Flavobacteriales</taxon>
        <taxon>Weeksellaceae</taxon>
        <taxon>Ornithobacterium</taxon>
    </lineage>
</organism>
<dbReference type="GO" id="GO:0005975">
    <property type="term" value="P:carbohydrate metabolic process"/>
    <property type="evidence" value="ECO:0007669"/>
    <property type="project" value="InterPro"/>
</dbReference>
<dbReference type="Gene3D" id="3.40.50.10490">
    <property type="entry name" value="Glucose-6-phosphate isomerase like protein, domain 1"/>
    <property type="match status" value="1"/>
</dbReference>
<sequence>MNSKEIIAFGQEIIRREKAEIENLENNITVSFAAAVSAICQTSGKVVLVGIGKNMPIGQKMVATLNSTGTRAQFLHAAEAIHGDLGLLDKKDVVIILSKSGNTKEIKNVFPYLKNLSAKSIAITADENSFLGQNADLVLCTPITKEAGPLNLAPTSSTTAQLVICDALAMAVKKLKQFTEVDFSQYHPGGSLGKNLLYTVEDLMEKNQKPNVQWDSTIKEVIQSLTSGRYGITAVLKNNEIIGVITDGDLRRMLEKHDSFEHLRAKDIATQNPKTISGNSLAKRALELINKYAIGQLLVLDKNGEYNGVIDFHRLTQEGIHAEK</sequence>
<dbReference type="InterPro" id="IPR004800">
    <property type="entry name" value="KdsD/KpsF-type"/>
</dbReference>
<dbReference type="Gene3D" id="3.10.580.10">
    <property type="entry name" value="CBS-domain"/>
    <property type="match status" value="1"/>
</dbReference>
<keyword evidence="5" id="KW-0862">Zinc</keyword>
<feature type="site" description="Catalytically relevant" evidence="6">
    <location>
        <position position="53"/>
    </location>
</feature>
<dbReference type="Pfam" id="PF01380">
    <property type="entry name" value="SIS"/>
    <property type="match status" value="1"/>
</dbReference>
<dbReference type="InterPro" id="IPR046348">
    <property type="entry name" value="SIS_dom_sf"/>
</dbReference>
<dbReference type="InterPro" id="IPR035474">
    <property type="entry name" value="SIS_Kpsf"/>
</dbReference>
<name>A0A383TZG4_9FLAO</name>
<feature type="site" description="Catalytically relevant" evidence="6">
    <location>
        <position position="146"/>
    </location>
</feature>
<evidence type="ECO:0000256" key="3">
    <source>
        <dbReference type="ARBA" id="ARBA00023122"/>
    </source>
</evidence>
<dbReference type="PROSITE" id="PS51371">
    <property type="entry name" value="CBS"/>
    <property type="match status" value="1"/>
</dbReference>
<dbReference type="InterPro" id="IPR046342">
    <property type="entry name" value="CBS_dom_sf"/>
</dbReference>
<dbReference type="InterPro" id="IPR000644">
    <property type="entry name" value="CBS_dom"/>
</dbReference>
<dbReference type="RefSeq" id="WP_119059432.1">
    <property type="nucleotide sequence ID" value="NZ_OX579588.1"/>
</dbReference>
<dbReference type="PROSITE" id="PS51464">
    <property type="entry name" value="SIS"/>
    <property type="match status" value="1"/>
</dbReference>
<dbReference type="OrthoDB" id="9762536at2"/>
<comment type="similarity">
    <text evidence="1 4">Belongs to the SIS family. GutQ/KpsF subfamily.</text>
</comment>
<dbReference type="InterPro" id="IPR001347">
    <property type="entry name" value="SIS_dom"/>
</dbReference>
<keyword evidence="2" id="KW-0677">Repeat</keyword>
<feature type="domain" description="SIS" evidence="9">
    <location>
        <begin position="35"/>
        <end position="178"/>
    </location>
</feature>
<dbReference type="CDD" id="cd04604">
    <property type="entry name" value="CBS_pair_SIS_assoc"/>
    <property type="match status" value="1"/>
</dbReference>
<dbReference type="EMBL" id="UNSC01000004">
    <property type="protein sequence ID" value="SZD73052.1"/>
    <property type="molecule type" value="Genomic_DNA"/>
</dbReference>
<accession>A0A383TZG4</accession>
<dbReference type="PIRSF" id="PIRSF004692">
    <property type="entry name" value="KdsD_KpsF"/>
    <property type="match status" value="1"/>
</dbReference>
<evidence type="ECO:0000313" key="11">
    <source>
        <dbReference type="Proteomes" id="UP000262142"/>
    </source>
</evidence>
<dbReference type="EC" id="5.3.1.13" evidence="10"/>
<evidence type="ECO:0000313" key="10">
    <source>
        <dbReference type="EMBL" id="SZD73052.1"/>
    </source>
</evidence>
<keyword evidence="5" id="KW-0479">Metal-binding</keyword>
<dbReference type="NCBIfam" id="TIGR00393">
    <property type="entry name" value="kpsF"/>
    <property type="match status" value="1"/>
</dbReference>
<feature type="site" description="Catalytically relevant" evidence="6">
    <location>
        <position position="187"/>
    </location>
</feature>
<dbReference type="GO" id="GO:1901135">
    <property type="term" value="P:carbohydrate derivative metabolic process"/>
    <property type="evidence" value="ECO:0007669"/>
    <property type="project" value="InterPro"/>
</dbReference>
<feature type="site" description="Catalytically relevant" evidence="6">
    <location>
        <position position="105"/>
    </location>
</feature>
<keyword evidence="3 7" id="KW-0129">CBS domain</keyword>
<dbReference type="SUPFAM" id="SSF54631">
    <property type="entry name" value="CBS-domain pair"/>
    <property type="match status" value="1"/>
</dbReference>
<dbReference type="GO" id="GO:0097367">
    <property type="term" value="F:carbohydrate derivative binding"/>
    <property type="evidence" value="ECO:0007669"/>
    <property type="project" value="InterPro"/>
</dbReference>
<dbReference type="GO" id="GO:0046872">
    <property type="term" value="F:metal ion binding"/>
    <property type="evidence" value="ECO:0007669"/>
    <property type="project" value="UniProtKB-KW"/>
</dbReference>
<dbReference type="Proteomes" id="UP000262142">
    <property type="component" value="Unassembled WGS sequence"/>
</dbReference>
<feature type="domain" description="CBS" evidence="8">
    <location>
        <begin position="204"/>
        <end position="260"/>
    </location>
</feature>
<dbReference type="AlphaFoldDB" id="A0A383TZG4"/>
<evidence type="ECO:0000256" key="4">
    <source>
        <dbReference type="PIRNR" id="PIRNR004692"/>
    </source>
</evidence>
<proteinExistence type="inferred from homology"/>
<dbReference type="GO" id="GO:0019146">
    <property type="term" value="F:arabinose-5-phosphate isomerase activity"/>
    <property type="evidence" value="ECO:0007669"/>
    <property type="project" value="UniProtKB-EC"/>
</dbReference>
<dbReference type="Pfam" id="PF00571">
    <property type="entry name" value="CBS"/>
    <property type="match status" value="2"/>
</dbReference>
<dbReference type="PANTHER" id="PTHR42745">
    <property type="match status" value="1"/>
</dbReference>
<evidence type="ECO:0000259" key="9">
    <source>
        <dbReference type="PROSITE" id="PS51464"/>
    </source>
</evidence>
<keyword evidence="10" id="KW-0413">Isomerase</keyword>
<dbReference type="InterPro" id="IPR050986">
    <property type="entry name" value="GutQ/KpsF_isomerases"/>
</dbReference>
<evidence type="ECO:0000256" key="7">
    <source>
        <dbReference type="PROSITE-ProRule" id="PRU00703"/>
    </source>
</evidence>
<evidence type="ECO:0000256" key="6">
    <source>
        <dbReference type="PIRSR" id="PIRSR004692-3"/>
    </source>
</evidence>
<dbReference type="SUPFAM" id="SSF53697">
    <property type="entry name" value="SIS domain"/>
    <property type="match status" value="1"/>
</dbReference>
<protein>
    <submittedName>
        <fullName evidence="10">Arabinose 5-phosphate isomerase KpsF</fullName>
        <ecNumber evidence="10">5.3.1.13</ecNumber>
    </submittedName>
</protein>
<dbReference type="PANTHER" id="PTHR42745:SF1">
    <property type="entry name" value="ARABINOSE 5-PHOSPHATE ISOMERASE KDSD"/>
    <property type="match status" value="1"/>
</dbReference>
<evidence type="ECO:0000259" key="8">
    <source>
        <dbReference type="PROSITE" id="PS51371"/>
    </source>
</evidence>
<feature type="binding site" evidence="5">
    <location>
        <position position="76"/>
    </location>
    <ligand>
        <name>Zn(2+)</name>
        <dbReference type="ChEBI" id="CHEBI:29105"/>
    </ligand>
</feature>
<reference evidence="10 11" key="1">
    <citation type="submission" date="2018-09" db="EMBL/GenBank/DDBJ databases">
        <authorList>
            <consortium name="Pathogen Informatics"/>
        </authorList>
    </citation>
    <scope>NUCLEOTIDE SEQUENCE [LARGE SCALE GENOMIC DNA]</scope>
    <source>
        <strain evidence="10 11">OH-22767</strain>
    </source>
</reference>
<evidence type="ECO:0000256" key="1">
    <source>
        <dbReference type="ARBA" id="ARBA00008165"/>
    </source>
</evidence>
<evidence type="ECO:0000256" key="5">
    <source>
        <dbReference type="PIRSR" id="PIRSR004692-2"/>
    </source>
</evidence>
<dbReference type="CDD" id="cd05014">
    <property type="entry name" value="SIS_Kpsf"/>
    <property type="match status" value="1"/>
</dbReference>
<keyword evidence="11" id="KW-1185">Reference proteome</keyword>
<dbReference type="FunFam" id="3.40.50.10490:FF:000011">
    <property type="entry name" value="Arabinose 5-phosphate isomerase"/>
    <property type="match status" value="1"/>
</dbReference>
<evidence type="ECO:0000256" key="2">
    <source>
        <dbReference type="ARBA" id="ARBA00022737"/>
    </source>
</evidence>
<gene>
    <name evidence="10" type="primary">kpsF</name>
    <name evidence="10" type="ORF">SAMEA104719789_01135</name>
</gene>